<dbReference type="Gene3D" id="3.30.420.10">
    <property type="entry name" value="Ribonuclease H-like superfamily/Ribonuclease H"/>
    <property type="match status" value="1"/>
</dbReference>
<dbReference type="PANTHER" id="PTHR47723:SF23">
    <property type="entry name" value="REVERSE TRANSCRIPTASE-LIKE PROTEIN"/>
    <property type="match status" value="1"/>
</dbReference>
<comment type="caution">
    <text evidence="2">The sequence shown here is derived from an EMBL/GenBank/DDBJ whole genome shotgun (WGS) entry which is preliminary data.</text>
</comment>
<evidence type="ECO:0000313" key="2">
    <source>
        <dbReference type="EMBL" id="KAK4716699.1"/>
    </source>
</evidence>
<dbReference type="Proteomes" id="UP001311915">
    <property type="component" value="Unassembled WGS sequence"/>
</dbReference>
<proteinExistence type="predicted"/>
<dbReference type="InterPro" id="IPR002156">
    <property type="entry name" value="RNaseH_domain"/>
</dbReference>
<dbReference type="Pfam" id="PF13456">
    <property type="entry name" value="RVT_3"/>
    <property type="match status" value="1"/>
</dbReference>
<dbReference type="GO" id="GO:0003676">
    <property type="term" value="F:nucleic acid binding"/>
    <property type="evidence" value="ECO:0007669"/>
    <property type="project" value="InterPro"/>
</dbReference>
<protein>
    <recommendedName>
        <fullName evidence="1">RNase H type-1 domain-containing protein</fullName>
    </recommendedName>
</protein>
<dbReference type="InterPro" id="IPR036397">
    <property type="entry name" value="RNaseH_sf"/>
</dbReference>
<evidence type="ECO:0000259" key="1">
    <source>
        <dbReference type="Pfam" id="PF13456"/>
    </source>
</evidence>
<dbReference type="InterPro" id="IPR053151">
    <property type="entry name" value="RNase_H-like"/>
</dbReference>
<dbReference type="EMBL" id="JAWPEI010000009">
    <property type="protein sequence ID" value="KAK4716699.1"/>
    <property type="molecule type" value="Genomic_DNA"/>
</dbReference>
<feature type="domain" description="RNase H type-1" evidence="1">
    <location>
        <begin position="78"/>
        <end position="194"/>
    </location>
</feature>
<dbReference type="PANTHER" id="PTHR47723">
    <property type="entry name" value="OS05G0353850 PROTEIN"/>
    <property type="match status" value="1"/>
</dbReference>
<sequence length="229" mass="25726">MNIFPVCTFCESSNEIINHIILILNNYLFNKKKAPINTYDTIAKATKYALLIAKKDAGIKHTINLKWEPPLLGHYKHNIDGSSLGSPGIGSIGGVISNNRDDWILDFLKGIPNSTYTLTKLLALMQGLKIAKDNNLIPLDISTHSIEIINFIINDHESYRSIIRECGSLMQLLGDKLSYTYREQNKVADLLAKEGAKKQLFDHTRILQVPPMFANEAVWADILGTTFIR</sequence>
<gene>
    <name evidence="2" type="ORF">R3W88_015037</name>
</gene>
<dbReference type="AlphaFoldDB" id="A0AAV9KTP9"/>
<name>A0AAV9KTP9_9SOLN</name>
<dbReference type="InterPro" id="IPR044730">
    <property type="entry name" value="RNase_H-like_dom_plant"/>
</dbReference>
<dbReference type="SUPFAM" id="SSF53098">
    <property type="entry name" value="Ribonuclease H-like"/>
    <property type="match status" value="1"/>
</dbReference>
<dbReference type="GO" id="GO:0004523">
    <property type="term" value="F:RNA-DNA hybrid ribonuclease activity"/>
    <property type="evidence" value="ECO:0007669"/>
    <property type="project" value="InterPro"/>
</dbReference>
<dbReference type="CDD" id="cd06222">
    <property type="entry name" value="RNase_H_like"/>
    <property type="match status" value="1"/>
</dbReference>
<evidence type="ECO:0000313" key="3">
    <source>
        <dbReference type="Proteomes" id="UP001311915"/>
    </source>
</evidence>
<organism evidence="2 3">
    <name type="scientific">Solanum pinnatisectum</name>
    <name type="common">tansyleaf nightshade</name>
    <dbReference type="NCBI Taxonomy" id="50273"/>
    <lineage>
        <taxon>Eukaryota</taxon>
        <taxon>Viridiplantae</taxon>
        <taxon>Streptophyta</taxon>
        <taxon>Embryophyta</taxon>
        <taxon>Tracheophyta</taxon>
        <taxon>Spermatophyta</taxon>
        <taxon>Magnoliopsida</taxon>
        <taxon>eudicotyledons</taxon>
        <taxon>Gunneridae</taxon>
        <taxon>Pentapetalae</taxon>
        <taxon>asterids</taxon>
        <taxon>lamiids</taxon>
        <taxon>Solanales</taxon>
        <taxon>Solanaceae</taxon>
        <taxon>Solanoideae</taxon>
        <taxon>Solaneae</taxon>
        <taxon>Solanum</taxon>
    </lineage>
</organism>
<keyword evidence="3" id="KW-1185">Reference proteome</keyword>
<dbReference type="InterPro" id="IPR012337">
    <property type="entry name" value="RNaseH-like_sf"/>
</dbReference>
<reference evidence="2 3" key="1">
    <citation type="submission" date="2023-10" db="EMBL/GenBank/DDBJ databases">
        <title>Genome-Wide Identification Analysis in wild type Solanum Pinnatisectum Reveals Some Genes Defensing Phytophthora Infestans.</title>
        <authorList>
            <person name="Sun C."/>
        </authorList>
    </citation>
    <scope>NUCLEOTIDE SEQUENCE [LARGE SCALE GENOMIC DNA]</scope>
    <source>
        <strain evidence="2">LQN</strain>
        <tissue evidence="2">Leaf</tissue>
    </source>
</reference>
<accession>A0AAV9KTP9</accession>